<keyword evidence="1" id="KW-0436">Ligase</keyword>
<dbReference type="Gene3D" id="3.30.470.20">
    <property type="entry name" value="ATP-grasp fold, B domain"/>
    <property type="match status" value="1"/>
</dbReference>
<accession>A0A3E0HE48</accession>
<comment type="caution">
    <text evidence="6">The sequence shown here is derived from an EMBL/GenBank/DDBJ whole genome shotgun (WGS) entry which is preliminary data.</text>
</comment>
<dbReference type="PROSITE" id="PS50975">
    <property type="entry name" value="ATP_GRASP"/>
    <property type="match status" value="1"/>
</dbReference>
<evidence type="ECO:0000259" key="5">
    <source>
        <dbReference type="PROSITE" id="PS50975"/>
    </source>
</evidence>
<dbReference type="PANTHER" id="PTHR43585:SF2">
    <property type="entry name" value="ATP-GRASP ENZYME FSQD"/>
    <property type="match status" value="1"/>
</dbReference>
<evidence type="ECO:0000313" key="6">
    <source>
        <dbReference type="EMBL" id="REH43541.1"/>
    </source>
</evidence>
<evidence type="ECO:0000313" key="7">
    <source>
        <dbReference type="Proteomes" id="UP000256269"/>
    </source>
</evidence>
<dbReference type="InterPro" id="IPR052032">
    <property type="entry name" value="ATP-dep_AA_Ligase"/>
</dbReference>
<dbReference type="PANTHER" id="PTHR43585">
    <property type="entry name" value="FUMIPYRROLE BIOSYNTHESIS PROTEIN C"/>
    <property type="match status" value="1"/>
</dbReference>
<dbReference type="SUPFAM" id="SSF56059">
    <property type="entry name" value="Glutathione synthetase ATP-binding domain-like"/>
    <property type="match status" value="1"/>
</dbReference>
<dbReference type="GO" id="GO:0016874">
    <property type="term" value="F:ligase activity"/>
    <property type="evidence" value="ECO:0007669"/>
    <property type="project" value="UniProtKB-KW"/>
</dbReference>
<dbReference type="RefSeq" id="WP_116176995.1">
    <property type="nucleotide sequence ID" value="NZ_CP144375.1"/>
</dbReference>
<dbReference type="GO" id="GO:0005524">
    <property type="term" value="F:ATP binding"/>
    <property type="evidence" value="ECO:0007669"/>
    <property type="project" value="UniProtKB-UniRule"/>
</dbReference>
<feature type="domain" description="ATP-grasp" evidence="5">
    <location>
        <begin position="112"/>
        <end position="311"/>
    </location>
</feature>
<keyword evidence="7" id="KW-1185">Reference proteome</keyword>
<evidence type="ECO:0000256" key="2">
    <source>
        <dbReference type="ARBA" id="ARBA00022741"/>
    </source>
</evidence>
<reference evidence="6 7" key="1">
    <citation type="submission" date="2018-08" db="EMBL/GenBank/DDBJ databases">
        <title>Genomic Encyclopedia of Archaeal and Bacterial Type Strains, Phase II (KMG-II): from individual species to whole genera.</title>
        <authorList>
            <person name="Goeker M."/>
        </authorList>
    </citation>
    <scope>NUCLEOTIDE SEQUENCE [LARGE SCALE GENOMIC DNA]</scope>
    <source>
        <strain evidence="6 7">DSM 45791</strain>
    </source>
</reference>
<dbReference type="Proteomes" id="UP000256269">
    <property type="component" value="Unassembled WGS sequence"/>
</dbReference>
<dbReference type="EMBL" id="QUNO01000009">
    <property type="protein sequence ID" value="REH43541.1"/>
    <property type="molecule type" value="Genomic_DNA"/>
</dbReference>
<protein>
    <submittedName>
        <fullName evidence="6">Biotin carboxylase</fullName>
    </submittedName>
</protein>
<name>A0A3E0HE48_9PSEU</name>
<keyword evidence="2 4" id="KW-0547">Nucleotide-binding</keyword>
<evidence type="ECO:0000256" key="1">
    <source>
        <dbReference type="ARBA" id="ARBA00022598"/>
    </source>
</evidence>
<keyword evidence="3 4" id="KW-0067">ATP-binding</keyword>
<organism evidence="6 7">
    <name type="scientific">Kutzneria buriramensis</name>
    <dbReference type="NCBI Taxonomy" id="1045776"/>
    <lineage>
        <taxon>Bacteria</taxon>
        <taxon>Bacillati</taxon>
        <taxon>Actinomycetota</taxon>
        <taxon>Actinomycetes</taxon>
        <taxon>Pseudonocardiales</taxon>
        <taxon>Pseudonocardiaceae</taxon>
        <taxon>Kutzneria</taxon>
    </lineage>
</organism>
<gene>
    <name evidence="6" type="ORF">BCF44_10984</name>
</gene>
<evidence type="ECO:0000256" key="3">
    <source>
        <dbReference type="ARBA" id="ARBA00022840"/>
    </source>
</evidence>
<dbReference type="OrthoDB" id="24041at2"/>
<dbReference type="AlphaFoldDB" id="A0A3E0HE48"/>
<dbReference type="GO" id="GO:0046872">
    <property type="term" value="F:metal ion binding"/>
    <property type="evidence" value="ECO:0007669"/>
    <property type="project" value="InterPro"/>
</dbReference>
<dbReference type="InterPro" id="IPR011761">
    <property type="entry name" value="ATP-grasp"/>
</dbReference>
<dbReference type="Pfam" id="PF13535">
    <property type="entry name" value="ATP-grasp_4"/>
    <property type="match status" value="1"/>
</dbReference>
<evidence type="ECO:0000256" key="4">
    <source>
        <dbReference type="PROSITE-ProRule" id="PRU00409"/>
    </source>
</evidence>
<proteinExistence type="predicted"/>
<dbReference type="NCBIfam" id="NF005543">
    <property type="entry name" value="PRK07206.1"/>
    <property type="match status" value="1"/>
</dbReference>
<sequence length="418" mass="45132">MPSTVRLCAVVDAHASGRFLPAALRAQGIEWVHVLSQHPMDALAVAHTGATEIRHDGDVARTVGRLRELGVDLVVAGCESGVELADELSAALGTPGNGMTRPRCRRDKFEMVAALRDAGLAHVATFASSSEASVVCWAVAQESWPIVLKPRSSAGTDNVYFCSSIAEVRAAFRRIMASSDLFGLSNGSVLAQRFLVGDEYFVNTVSVEGRHHVVEVWRYHKRDVGNGRRVYDYEHPVPASDPAAVSVAAYTLQVLDALEVRNGSSHTEVMLTSSGPVLVESAARPGGSHLPEVVSECLGTNQIEVLARAIARPDELVDTYQIRRHLRYVSLINPRDGVAPSEERLAAVRALPSFHKVLLTIPAGLSMPPTVDLMGSPGYVYLMSDDPERIEADYHALRRLEDAGLYDTPVVEAGSGRV</sequence>